<dbReference type="Pfam" id="PF21715">
    <property type="entry name" value="CggR_N"/>
    <property type="match status" value="1"/>
</dbReference>
<dbReference type="InterPro" id="IPR037171">
    <property type="entry name" value="NagB/RpiA_transferase-like"/>
</dbReference>
<dbReference type="GO" id="GO:0030246">
    <property type="term" value="F:carbohydrate binding"/>
    <property type="evidence" value="ECO:0007669"/>
    <property type="project" value="InterPro"/>
</dbReference>
<keyword evidence="3" id="KW-0238">DNA-binding</keyword>
<dbReference type="InterPro" id="IPR036390">
    <property type="entry name" value="WH_DNA-bd_sf"/>
</dbReference>
<keyword evidence="8" id="KW-1185">Reference proteome</keyword>
<dbReference type="OrthoDB" id="9793820at2"/>
<dbReference type="InterPro" id="IPR036388">
    <property type="entry name" value="WH-like_DNA-bd_sf"/>
</dbReference>
<dbReference type="Proteomes" id="UP000257144">
    <property type="component" value="Unassembled WGS sequence"/>
</dbReference>
<dbReference type="SUPFAM" id="SSF46785">
    <property type="entry name" value="Winged helix' DNA-binding domain"/>
    <property type="match status" value="1"/>
</dbReference>
<dbReference type="PANTHER" id="PTHR34294:SF5">
    <property type="entry name" value="CENTRAL GLYCOLYTIC GENES REGULATOR"/>
    <property type="match status" value="1"/>
</dbReference>
<evidence type="ECO:0000259" key="6">
    <source>
        <dbReference type="Pfam" id="PF21715"/>
    </source>
</evidence>
<dbReference type="Gene3D" id="3.40.50.1360">
    <property type="match status" value="1"/>
</dbReference>
<comment type="similarity">
    <text evidence="1">Belongs to the SorC transcriptional regulatory family.</text>
</comment>
<dbReference type="InterPro" id="IPR051054">
    <property type="entry name" value="SorC_transcr_regulators"/>
</dbReference>
<evidence type="ECO:0000256" key="2">
    <source>
        <dbReference type="ARBA" id="ARBA00023015"/>
    </source>
</evidence>
<evidence type="ECO:0000256" key="1">
    <source>
        <dbReference type="ARBA" id="ARBA00010466"/>
    </source>
</evidence>
<feature type="domain" description="CggR N-terminal DNA binding" evidence="6">
    <location>
        <begin position="18"/>
        <end position="88"/>
    </location>
</feature>
<dbReference type="Pfam" id="PF04198">
    <property type="entry name" value="Sugar-bind"/>
    <property type="match status" value="1"/>
</dbReference>
<organism evidence="7 8">
    <name type="scientific">Neobacillus piezotolerans</name>
    <dbReference type="NCBI Taxonomy" id="2259171"/>
    <lineage>
        <taxon>Bacteria</taxon>
        <taxon>Bacillati</taxon>
        <taxon>Bacillota</taxon>
        <taxon>Bacilli</taxon>
        <taxon>Bacillales</taxon>
        <taxon>Bacillaceae</taxon>
        <taxon>Neobacillus</taxon>
    </lineage>
</organism>
<evidence type="ECO:0000313" key="8">
    <source>
        <dbReference type="Proteomes" id="UP000257144"/>
    </source>
</evidence>
<feature type="domain" description="Sugar-binding" evidence="5">
    <location>
        <begin position="95"/>
        <end position="339"/>
    </location>
</feature>
<dbReference type="InterPro" id="IPR007324">
    <property type="entry name" value="Sugar-bd_dom_put"/>
</dbReference>
<evidence type="ECO:0000256" key="4">
    <source>
        <dbReference type="ARBA" id="ARBA00023163"/>
    </source>
</evidence>
<sequence>MHSILTIQKRLLPDLLAVMQERYTILRTINFLQPVGRRTLAANLGYTERIIRTETDFLKEQNLILSHPMGLTLSEEGKNLLEGLDGIMRELTGIDVMEMDLKRLLGIRNVIIVQGDSDQSPLAKKELGRATAGSMKKLIDGKNIIAVTGGSTMAAVAEELGPGLAKEDLMFVPARGGIGEDVQNQANTICSIMAANTKSRHRVFYVPEQVSMDIYETFIKEPGVHEVLSLIKSAGMVLHGIGDAITMANRRNTPESDMKKIILNEAVAEAFGYYFNEQGDIVHKVMTIGLQLGDLAGIPNVIAVAGGSSKAKAIQSYLKKAPPQTILITDEGAAKLMLKGNSN</sequence>
<dbReference type="PANTHER" id="PTHR34294">
    <property type="entry name" value="TRANSCRIPTIONAL REGULATOR-RELATED"/>
    <property type="match status" value="1"/>
</dbReference>
<dbReference type="Gene3D" id="1.10.10.10">
    <property type="entry name" value="Winged helix-like DNA-binding domain superfamily/Winged helix DNA-binding domain"/>
    <property type="match status" value="1"/>
</dbReference>
<comment type="caution">
    <text evidence="7">The sequence shown here is derived from an EMBL/GenBank/DDBJ whole genome shotgun (WGS) entry which is preliminary data.</text>
</comment>
<gene>
    <name evidence="7" type="ORF">DRW41_07565</name>
</gene>
<dbReference type="SUPFAM" id="SSF100950">
    <property type="entry name" value="NagB/RpiA/CoA transferase-like"/>
    <property type="match status" value="1"/>
</dbReference>
<dbReference type="AlphaFoldDB" id="A0A3D8GT97"/>
<evidence type="ECO:0000256" key="3">
    <source>
        <dbReference type="ARBA" id="ARBA00023125"/>
    </source>
</evidence>
<proteinExistence type="inferred from homology"/>
<dbReference type="InterPro" id="IPR048715">
    <property type="entry name" value="CggR_N"/>
</dbReference>
<keyword evidence="4" id="KW-0804">Transcription</keyword>
<dbReference type="RefSeq" id="WP_115451361.1">
    <property type="nucleotide sequence ID" value="NZ_QNQT01000002.1"/>
</dbReference>
<reference evidence="7 8" key="1">
    <citation type="submission" date="2018-07" db="EMBL/GenBank/DDBJ databases">
        <title>Bacillus sp. YLB-04 draft genome sequence.</title>
        <authorList>
            <person name="Yu L."/>
            <person name="Tang X."/>
        </authorList>
    </citation>
    <scope>NUCLEOTIDE SEQUENCE [LARGE SCALE GENOMIC DNA]</scope>
    <source>
        <strain evidence="7 8">YLB-04</strain>
    </source>
</reference>
<accession>A0A3D8GT97</accession>
<dbReference type="EMBL" id="QNQT01000002">
    <property type="protein sequence ID" value="RDU37690.1"/>
    <property type="molecule type" value="Genomic_DNA"/>
</dbReference>
<name>A0A3D8GT97_9BACI</name>
<protein>
    <submittedName>
        <fullName evidence="7">Uncharacterized protein</fullName>
    </submittedName>
</protein>
<evidence type="ECO:0000313" key="7">
    <source>
        <dbReference type="EMBL" id="RDU37690.1"/>
    </source>
</evidence>
<keyword evidence="2" id="KW-0805">Transcription regulation</keyword>
<evidence type="ECO:0000259" key="5">
    <source>
        <dbReference type="Pfam" id="PF04198"/>
    </source>
</evidence>
<dbReference type="GO" id="GO:0003677">
    <property type="term" value="F:DNA binding"/>
    <property type="evidence" value="ECO:0007669"/>
    <property type="project" value="UniProtKB-KW"/>
</dbReference>